<dbReference type="AlphaFoldDB" id="A0A3G8WXB2"/>
<keyword evidence="1" id="KW-0540">Nuclease</keyword>
<evidence type="ECO:0000313" key="1">
    <source>
        <dbReference type="EMBL" id="AZI20426.1"/>
    </source>
</evidence>
<sequence length="538" mass="62244">MASVYLNKLTAEERKKLIEELHTIQNGKCFITDEIIDLGLHKNSLDIDHVIPTKLGGKDEKSNFALTFSSANRSKQASDLNLARLIHNYLKIQDNIKKKEDRSPNLSDLLILNKGSKYPLNFKIKNDFIEYSLSEIGNTEIIKLPVYEDKLSKQKYFFTNIPIEYIFHDNVINPRAIGSNITKLISEFYSGNPQLHVSLGWIKEDEQNQSEIKIFDGQHKAAAQIILGVKTIPVRIFINPDAEKLIQTNFRAGTVLRQVAFDKSVQRHLGSTLYYDRVRRYQEDLNLTEDNLNFSEKELLNYFKGESRELKRYILDAVRDKVTKHPENKLMEFVDMGGRAKEKPLSYSSIDKTFYSFFIHQDTLETPLSLHLEEGKNPRTLESEQLVKLMNIIAEEIFIDRFDFEIGTNQIESKIQKGEDLAADHVRAFRMAKEEVLYTWLKFISQIVKNHFITLGKPIDENKIFQFEFPDSLWNNIRNFVKNLAELPLWKNNSLSATVFGGKQNAPYWNSIFVTGNSPQGVKVLAEPINLMELQKER</sequence>
<proteinExistence type="predicted"/>
<evidence type="ECO:0000313" key="2">
    <source>
        <dbReference type="Proteomes" id="UP000282297"/>
    </source>
</evidence>
<reference evidence="2" key="1">
    <citation type="submission" date="2018-11" db="EMBL/GenBank/DDBJ databases">
        <title>Proposal to divide the Flavobacteriaceae and reorganize its genera based on Amino Acid Identity values calculated from whole genome sequences.</title>
        <authorList>
            <person name="Nicholson A.C."/>
            <person name="Gulvik C.A."/>
            <person name="Whitney A.M."/>
            <person name="Humrighouse B.W."/>
            <person name="Bell M."/>
            <person name="Holmes B."/>
            <person name="Steigerwalt A.B."/>
            <person name="Villarma A."/>
            <person name="Sheth M."/>
            <person name="Batra D."/>
            <person name="Pryor J."/>
            <person name="Bernardet J.-F."/>
            <person name="Hugo C."/>
            <person name="Kampfer P."/>
            <person name="Newman J.D."/>
            <person name="McQuiston J.R."/>
        </authorList>
    </citation>
    <scope>NUCLEOTIDE SEQUENCE [LARGE SCALE GENOMIC DNA]</scope>
    <source>
        <strain evidence="2">H4753</strain>
    </source>
</reference>
<dbReference type="Proteomes" id="UP000282297">
    <property type="component" value="Chromosome"/>
</dbReference>
<keyword evidence="1" id="KW-0378">Hydrolase</keyword>
<dbReference type="EMBL" id="CP034171">
    <property type="protein sequence ID" value="AZI20426.1"/>
    <property type="molecule type" value="Genomic_DNA"/>
</dbReference>
<keyword evidence="1" id="KW-0255">Endonuclease</keyword>
<dbReference type="GO" id="GO:0004519">
    <property type="term" value="F:endonuclease activity"/>
    <property type="evidence" value="ECO:0007669"/>
    <property type="project" value="UniProtKB-KW"/>
</dbReference>
<dbReference type="Gene3D" id="1.10.30.50">
    <property type="match status" value="1"/>
</dbReference>
<protein>
    <submittedName>
        <fullName evidence="1">HNH endonuclease</fullName>
    </submittedName>
</protein>
<dbReference type="RefSeq" id="WP_124784630.1">
    <property type="nucleotide sequence ID" value="NZ_CP034171.1"/>
</dbReference>
<organism evidence="1 2">
    <name type="scientific">Chryseobacterium taklimakanense</name>
    <dbReference type="NCBI Taxonomy" id="536441"/>
    <lineage>
        <taxon>Bacteria</taxon>
        <taxon>Pseudomonadati</taxon>
        <taxon>Bacteroidota</taxon>
        <taxon>Flavobacteriia</taxon>
        <taxon>Flavobacteriales</taxon>
        <taxon>Weeksellaceae</taxon>
        <taxon>Chryseobacterium group</taxon>
        <taxon>Chryseobacterium</taxon>
    </lineage>
</organism>
<accession>A0A3G8WXB2</accession>
<name>A0A3G8WXB2_9FLAO</name>
<gene>
    <name evidence="1" type="ORF">EIH08_06615</name>
</gene>